<accession>A0A067PD99</accession>
<evidence type="ECO:0000313" key="2">
    <source>
        <dbReference type="EMBL" id="KDQ48987.1"/>
    </source>
</evidence>
<reference evidence="3" key="1">
    <citation type="journal article" date="2014" name="Proc. Natl. Acad. Sci. U.S.A.">
        <title>Extensive sampling of basidiomycete genomes demonstrates inadequacy of the white-rot/brown-rot paradigm for wood decay fungi.</title>
        <authorList>
            <person name="Riley R."/>
            <person name="Salamov A.A."/>
            <person name="Brown D.W."/>
            <person name="Nagy L.G."/>
            <person name="Floudas D."/>
            <person name="Held B.W."/>
            <person name="Levasseur A."/>
            <person name="Lombard V."/>
            <person name="Morin E."/>
            <person name="Otillar R."/>
            <person name="Lindquist E.A."/>
            <person name="Sun H."/>
            <person name="LaButti K.M."/>
            <person name="Schmutz J."/>
            <person name="Jabbour D."/>
            <person name="Luo H."/>
            <person name="Baker S.E."/>
            <person name="Pisabarro A.G."/>
            <person name="Walton J.D."/>
            <person name="Blanchette R.A."/>
            <person name="Henrissat B."/>
            <person name="Martin F."/>
            <person name="Cullen D."/>
            <person name="Hibbett D.S."/>
            <person name="Grigoriev I.V."/>
        </authorList>
    </citation>
    <scope>NUCLEOTIDE SEQUENCE [LARGE SCALE GENOMIC DNA]</scope>
    <source>
        <strain evidence="3">MUCL 33604</strain>
    </source>
</reference>
<organism evidence="2 3">
    <name type="scientific">Jaapia argillacea MUCL 33604</name>
    <dbReference type="NCBI Taxonomy" id="933084"/>
    <lineage>
        <taxon>Eukaryota</taxon>
        <taxon>Fungi</taxon>
        <taxon>Dikarya</taxon>
        <taxon>Basidiomycota</taxon>
        <taxon>Agaricomycotina</taxon>
        <taxon>Agaricomycetes</taxon>
        <taxon>Agaricomycetidae</taxon>
        <taxon>Jaapiales</taxon>
        <taxon>Jaapiaceae</taxon>
        <taxon>Jaapia</taxon>
    </lineage>
</organism>
<dbReference type="Gene3D" id="3.30.420.10">
    <property type="entry name" value="Ribonuclease H-like superfamily/Ribonuclease H"/>
    <property type="match status" value="1"/>
</dbReference>
<feature type="non-terminal residue" evidence="2">
    <location>
        <position position="65"/>
    </location>
</feature>
<dbReference type="InterPro" id="IPR036397">
    <property type="entry name" value="RNaseH_sf"/>
</dbReference>
<protein>
    <recommendedName>
        <fullName evidence="1">Tc1-like transposase DDE domain-containing protein</fullName>
    </recommendedName>
</protein>
<dbReference type="OrthoDB" id="2142724at2759"/>
<feature type="domain" description="Tc1-like transposase DDE" evidence="1">
    <location>
        <begin position="4"/>
        <end position="65"/>
    </location>
</feature>
<proteinExistence type="predicted"/>
<dbReference type="HOGENOM" id="CLU_188058_1_0_1"/>
<evidence type="ECO:0000313" key="3">
    <source>
        <dbReference type="Proteomes" id="UP000027265"/>
    </source>
</evidence>
<dbReference type="Pfam" id="PF13358">
    <property type="entry name" value="DDE_3"/>
    <property type="match status" value="1"/>
</dbReference>
<evidence type="ECO:0000259" key="1">
    <source>
        <dbReference type="Pfam" id="PF13358"/>
    </source>
</evidence>
<gene>
    <name evidence="2" type="ORF">JAAARDRAFT_86705</name>
</gene>
<keyword evidence="3" id="KW-1185">Reference proteome</keyword>
<dbReference type="Proteomes" id="UP000027265">
    <property type="component" value="Unassembled WGS sequence"/>
</dbReference>
<dbReference type="GO" id="GO:0003676">
    <property type="term" value="F:nucleic acid binding"/>
    <property type="evidence" value="ECO:0007669"/>
    <property type="project" value="InterPro"/>
</dbReference>
<dbReference type="InterPro" id="IPR038717">
    <property type="entry name" value="Tc1-like_DDE_dom"/>
</dbReference>
<dbReference type="EMBL" id="KL197875">
    <property type="protein sequence ID" value="KDQ48987.1"/>
    <property type="molecule type" value="Genomic_DNA"/>
</dbReference>
<name>A0A067PD99_9AGAM</name>
<dbReference type="InParanoid" id="A0A067PD99"/>
<feature type="non-terminal residue" evidence="2">
    <location>
        <position position="1"/>
    </location>
</feature>
<dbReference type="AlphaFoldDB" id="A0A067PD99"/>
<sequence>VLPVLSYEGIIALDIFEGSVNKERFIRYLNDELAPLLNPYPGLRSVVIMDNCAIHHDEEIRQIVE</sequence>